<evidence type="ECO:0000256" key="10">
    <source>
        <dbReference type="ARBA" id="ARBA00029983"/>
    </source>
</evidence>
<keyword evidence="4" id="KW-0509">mRNA transport</keyword>
<protein>
    <recommendedName>
        <fullName evidence="9">mRNA export factor GLE1</fullName>
    </recommendedName>
    <alternativeName>
        <fullName evidence="10">Nucleoporin GLE1</fullName>
    </alternativeName>
</protein>
<dbReference type="Proteomes" id="UP000008021">
    <property type="component" value="Chromosome 2"/>
</dbReference>
<dbReference type="GO" id="GO:0000822">
    <property type="term" value="F:inositol hexakisphosphate binding"/>
    <property type="evidence" value="ECO:0007669"/>
    <property type="project" value="TreeGrafter"/>
</dbReference>
<dbReference type="FunFam" id="1.25.40.510:FF:000002">
    <property type="entry name" value="Protein GLE1"/>
    <property type="match status" value="1"/>
</dbReference>
<dbReference type="EnsemblPlants" id="OMERI02G22330.2">
    <property type="protein sequence ID" value="OMERI02G22330.2"/>
    <property type="gene ID" value="OMERI02G22330"/>
</dbReference>
<evidence type="ECO:0000313" key="13">
    <source>
        <dbReference type="Proteomes" id="UP000008021"/>
    </source>
</evidence>
<dbReference type="GO" id="GO:0016973">
    <property type="term" value="P:poly(A)+ mRNA export from nucleus"/>
    <property type="evidence" value="ECO:0007669"/>
    <property type="project" value="InterPro"/>
</dbReference>
<keyword evidence="8" id="KW-0539">Nucleus</keyword>
<dbReference type="GO" id="GO:0005543">
    <property type="term" value="F:phospholipid binding"/>
    <property type="evidence" value="ECO:0007669"/>
    <property type="project" value="TreeGrafter"/>
</dbReference>
<dbReference type="Gramene" id="OMERI02G22330.2">
    <property type="protein sequence ID" value="OMERI02G22330.2"/>
    <property type="gene ID" value="OMERI02G22330"/>
</dbReference>
<comment type="subcellular location">
    <subcellularLocation>
        <location evidence="1">Nucleus</location>
        <location evidence="1">Nuclear pore complex</location>
    </subcellularLocation>
</comment>
<evidence type="ECO:0000256" key="9">
    <source>
        <dbReference type="ARBA" id="ARBA00026227"/>
    </source>
</evidence>
<dbReference type="Gene3D" id="1.25.40.510">
    <property type="entry name" value="GLE1-like"/>
    <property type="match status" value="1"/>
</dbReference>
<keyword evidence="6" id="KW-0811">Translocation</keyword>
<dbReference type="STRING" id="40149.A0A0E0CMU3"/>
<reference evidence="12" key="1">
    <citation type="submission" date="2015-04" db="UniProtKB">
        <authorList>
            <consortium name="EnsemblPlants"/>
        </authorList>
    </citation>
    <scope>IDENTIFICATION</scope>
</reference>
<feature type="region of interest" description="Disordered" evidence="11">
    <location>
        <begin position="193"/>
        <end position="212"/>
    </location>
</feature>
<sequence length="768" mass="86082">MRCDQGRERERERGVKQTYSDILSSGWPSLGVIFVFPSPPDWPSHGLAGCLPVPFRRRSARPATHPPAVYPRRRPPRIADPNNRTSKISKRNLRNQCSAQEGPSLLYGRRRRIPASRSGGGGGGQSEAERHRGTGGQGAAATARKPTGRGSKGDRVLGFARVELRCPRALDPRPSWTLGDVLTELDALEVTRRTAQPTPLKQPSEWASSGSVREKAFVMRVEEEDDTDEDDYDSDGESRALVAKANGARFSCNDLESSDAEESEDEMDGRIAPYHLMEKRSLEKSILLELEREHHLKVQEEVRSKLSALEVCHQNEIQRTVSAFARLQKYAESRKEIDRRLDVHFQRKIAEVLDKHLSMVQRDHEQKSQIVERRIRDDAALEEAKRKEQAMKDEKIRQERAKQEAEARQKAAAKLAAEAQKAAAEAAAKEAAEAQKAAAEASKSSQNSQNNVAGTMRAIKSEIKSELPGIKVFADHSALEAELWRRALLDQVPANIHSSKEFSRYDRQIAKSIGKLMPTTDSVKARAGELIKALDGQDCPRPIACHIFANKIISIVKSRNTKDKTFGNLAFACGYVMLLVTSQVPDAMDYLLAEFHRVCMYTVPKHLHALNAQVRNRDYYRLIGYQEENGQLESTESYLTYVAAYVKLYAAMIQTEIRGVRHPHGLAEGWKWLAMFLNTLPATTATACALHAFLKVAGFALHKKYGSQFMKLLDVISRCFLPALKEQGSRIQAEAASNLQNYLTDKVYLEEPEGQYLAQQLLSKELFT</sequence>
<evidence type="ECO:0000313" key="12">
    <source>
        <dbReference type="EnsemblPlants" id="OMERI02G22330.2"/>
    </source>
</evidence>
<dbReference type="InterPro" id="IPR038506">
    <property type="entry name" value="GLE1-like_sf"/>
</dbReference>
<evidence type="ECO:0000256" key="4">
    <source>
        <dbReference type="ARBA" id="ARBA00022816"/>
    </source>
</evidence>
<dbReference type="GO" id="GO:0044614">
    <property type="term" value="C:nuclear pore cytoplasmic filaments"/>
    <property type="evidence" value="ECO:0007669"/>
    <property type="project" value="TreeGrafter"/>
</dbReference>
<evidence type="ECO:0000256" key="2">
    <source>
        <dbReference type="ARBA" id="ARBA00011056"/>
    </source>
</evidence>
<dbReference type="Gramene" id="OMERI02G22330.1">
    <property type="protein sequence ID" value="OMERI02G22330.1"/>
    <property type="gene ID" value="OMERI02G22330"/>
</dbReference>
<evidence type="ECO:0000256" key="6">
    <source>
        <dbReference type="ARBA" id="ARBA00023010"/>
    </source>
</evidence>
<dbReference type="PANTHER" id="PTHR12960">
    <property type="entry name" value="GLE-1-RELATED"/>
    <property type="match status" value="1"/>
</dbReference>
<accession>A0A0E0CMU3</accession>
<evidence type="ECO:0000256" key="7">
    <source>
        <dbReference type="ARBA" id="ARBA00023132"/>
    </source>
</evidence>
<feature type="region of interest" description="Disordered" evidence="11">
    <location>
        <begin position="58"/>
        <end position="154"/>
    </location>
</feature>
<organism evidence="12">
    <name type="scientific">Oryza meridionalis</name>
    <dbReference type="NCBI Taxonomy" id="40149"/>
    <lineage>
        <taxon>Eukaryota</taxon>
        <taxon>Viridiplantae</taxon>
        <taxon>Streptophyta</taxon>
        <taxon>Embryophyta</taxon>
        <taxon>Tracheophyta</taxon>
        <taxon>Spermatophyta</taxon>
        <taxon>Magnoliopsida</taxon>
        <taxon>Liliopsida</taxon>
        <taxon>Poales</taxon>
        <taxon>Poaceae</taxon>
        <taxon>BOP clade</taxon>
        <taxon>Oryzoideae</taxon>
        <taxon>Oryzeae</taxon>
        <taxon>Oryzinae</taxon>
        <taxon>Oryza</taxon>
    </lineage>
</organism>
<dbReference type="GO" id="GO:0031369">
    <property type="term" value="F:translation initiation factor binding"/>
    <property type="evidence" value="ECO:0007669"/>
    <property type="project" value="TreeGrafter"/>
</dbReference>
<comment type="similarity">
    <text evidence="2">Belongs to the GLE1 family.</text>
</comment>
<dbReference type="EnsemblPlants" id="OMERI02G22330.1">
    <property type="protein sequence ID" value="OMERI02G22330.1"/>
    <property type="gene ID" value="OMERI02G22330"/>
</dbReference>
<keyword evidence="7" id="KW-0906">Nuclear pore complex</keyword>
<dbReference type="AlphaFoldDB" id="A0A0E0CMU3"/>
<evidence type="ECO:0000256" key="11">
    <source>
        <dbReference type="SAM" id="MobiDB-lite"/>
    </source>
</evidence>
<feature type="region of interest" description="Disordered" evidence="11">
    <location>
        <begin position="385"/>
        <end position="407"/>
    </location>
</feature>
<reference evidence="12" key="2">
    <citation type="submission" date="2018-05" db="EMBL/GenBank/DDBJ databases">
        <title>OmerRS3 (Oryza meridionalis Reference Sequence Version 3).</title>
        <authorList>
            <person name="Zhang J."/>
            <person name="Kudrna D."/>
            <person name="Lee S."/>
            <person name="Talag J."/>
            <person name="Welchert J."/>
            <person name="Wing R.A."/>
        </authorList>
    </citation>
    <scope>NUCLEOTIDE SEQUENCE [LARGE SCALE GENOMIC DNA]</scope>
    <source>
        <strain evidence="12">OR44</strain>
    </source>
</reference>
<dbReference type="InterPro" id="IPR012476">
    <property type="entry name" value="GLE1"/>
</dbReference>
<dbReference type="GO" id="GO:0005737">
    <property type="term" value="C:cytoplasm"/>
    <property type="evidence" value="ECO:0007669"/>
    <property type="project" value="TreeGrafter"/>
</dbReference>
<name>A0A0E0CMU3_9ORYZ</name>
<evidence type="ECO:0000256" key="1">
    <source>
        <dbReference type="ARBA" id="ARBA00004567"/>
    </source>
</evidence>
<evidence type="ECO:0000256" key="8">
    <source>
        <dbReference type="ARBA" id="ARBA00023242"/>
    </source>
</evidence>
<dbReference type="Pfam" id="PF07817">
    <property type="entry name" value="GLE1"/>
    <property type="match status" value="1"/>
</dbReference>
<feature type="compositionally biased region" description="Polar residues" evidence="11">
    <location>
        <begin position="193"/>
        <end position="211"/>
    </location>
</feature>
<evidence type="ECO:0000256" key="3">
    <source>
        <dbReference type="ARBA" id="ARBA00022448"/>
    </source>
</evidence>
<proteinExistence type="inferred from homology"/>
<keyword evidence="13" id="KW-1185">Reference proteome</keyword>
<keyword evidence="3" id="KW-0813">Transport</keyword>
<keyword evidence="5" id="KW-0653">Protein transport</keyword>
<dbReference type="GO" id="GO:0015031">
    <property type="term" value="P:protein transport"/>
    <property type="evidence" value="ECO:0007669"/>
    <property type="project" value="UniProtKB-KW"/>
</dbReference>
<evidence type="ECO:0000256" key="5">
    <source>
        <dbReference type="ARBA" id="ARBA00022927"/>
    </source>
</evidence>
<dbReference type="PANTHER" id="PTHR12960:SF0">
    <property type="entry name" value="MRNA EXPORT FACTOR GLE1"/>
    <property type="match status" value="1"/>
</dbReference>